<dbReference type="AlphaFoldDB" id="A0A9W4EDT4"/>
<keyword evidence="2" id="KW-0378">Hydrolase</keyword>
<reference evidence="2" key="1">
    <citation type="submission" date="2021-06" db="EMBL/GenBank/DDBJ databases">
        <authorList>
            <person name="Arsene-Ploetze F."/>
        </authorList>
    </citation>
    <scope>NUCLEOTIDE SEQUENCE</scope>
    <source>
        <strain evidence="2">SBRY1</strain>
    </source>
</reference>
<dbReference type="EMBL" id="CAJVAX010000012">
    <property type="protein sequence ID" value="CAG7629666.1"/>
    <property type="molecule type" value="Genomic_DNA"/>
</dbReference>
<gene>
    <name evidence="2" type="ORF">SBRY_20588</name>
</gene>
<evidence type="ECO:0000256" key="1">
    <source>
        <dbReference type="SAM" id="MobiDB-lite"/>
    </source>
</evidence>
<dbReference type="EC" id="3.1.26.5" evidence="2"/>
<comment type="caution">
    <text evidence="2">The sequence shown here is derived from an EMBL/GenBank/DDBJ whole genome shotgun (WGS) entry which is preliminary data.</text>
</comment>
<proteinExistence type="predicted"/>
<evidence type="ECO:0000313" key="2">
    <source>
        <dbReference type="EMBL" id="CAG7629666.1"/>
    </source>
</evidence>
<dbReference type="Proteomes" id="UP001153328">
    <property type="component" value="Unassembled WGS sequence"/>
</dbReference>
<accession>A0A9W4EDT4</accession>
<feature type="compositionally biased region" description="Basic and acidic residues" evidence="1">
    <location>
        <begin position="26"/>
        <end position="36"/>
    </location>
</feature>
<feature type="region of interest" description="Disordered" evidence="1">
    <location>
        <begin position="1"/>
        <end position="82"/>
    </location>
</feature>
<organism evidence="2 3">
    <name type="scientific">Actinacidiphila bryophytorum</name>
    <dbReference type="NCBI Taxonomy" id="1436133"/>
    <lineage>
        <taxon>Bacteria</taxon>
        <taxon>Bacillati</taxon>
        <taxon>Actinomycetota</taxon>
        <taxon>Actinomycetes</taxon>
        <taxon>Kitasatosporales</taxon>
        <taxon>Streptomycetaceae</taxon>
        <taxon>Actinacidiphila</taxon>
    </lineage>
</organism>
<sequence>MPSARRVGAFRRRRLPGRVSVFQGRGELRAPPERAERKQRHSKWQSPEAPPPGERRTATGSGTHPGPRQGEGCPPTRGGPGG</sequence>
<evidence type="ECO:0000313" key="3">
    <source>
        <dbReference type="Proteomes" id="UP001153328"/>
    </source>
</evidence>
<keyword evidence="3" id="KW-1185">Reference proteome</keyword>
<name>A0A9W4EDT4_9ACTN</name>
<protein>
    <submittedName>
        <fullName evidence="2">Ribonuclease P protein component 3</fullName>
        <ecNumber evidence="2">3.1.26.5</ecNumber>
    </submittedName>
</protein>
<dbReference type="GO" id="GO:0004526">
    <property type="term" value="F:ribonuclease P activity"/>
    <property type="evidence" value="ECO:0007669"/>
    <property type="project" value="UniProtKB-EC"/>
</dbReference>